<dbReference type="PANTHER" id="PTHR30024:SF42">
    <property type="entry name" value="ALIPHATIC SULFONATES-BINDING PROTEIN-RELATED"/>
    <property type="match status" value="1"/>
</dbReference>
<sequence length="272" mass="29860">MDGGPQTTEAFRADALDVGAVADIPPLHARWTDLDVRVIAAAERQDPLDHPLYEIGIAPGADVDELSDIEGLRVAYSPGQAQGALVLRLLDSVGLGQDDVELVEMTSVDDTYVQTLGSDEVDVAPLGGVQIRRYEELYGQDGGTTLQHGLRDDPWHLYAPEEVLEDPAKAAALHALVQAWARSTQWISENPGEWAQGYYVEHEGLSADDAAYLVERDGQAVVPTDWDDTIERHQQTADLLSREQDWPEVDVREDVYDLRYESAASEALGGDR</sequence>
<keyword evidence="3" id="KW-1185">Reference proteome</keyword>
<dbReference type="InterPro" id="IPR015168">
    <property type="entry name" value="SsuA/THI5"/>
</dbReference>
<dbReference type="Gene3D" id="3.40.190.10">
    <property type="entry name" value="Periplasmic binding protein-like II"/>
    <property type="match status" value="2"/>
</dbReference>
<dbReference type="PANTHER" id="PTHR30024">
    <property type="entry name" value="ALIPHATIC SULFONATES-BINDING PROTEIN-RELATED"/>
    <property type="match status" value="1"/>
</dbReference>
<comment type="caution">
    <text evidence="2">The sequence shown here is derived from an EMBL/GenBank/DDBJ whole genome shotgun (WGS) entry which is preliminary data.</text>
</comment>
<dbReference type="Pfam" id="PF09084">
    <property type="entry name" value="NMT1"/>
    <property type="match status" value="1"/>
</dbReference>
<reference evidence="2 3" key="1">
    <citation type="submission" date="2020-09" db="EMBL/GenBank/DDBJ databases">
        <title>Diversity and distribution of actinomycetes associated with coral in the coast of Hainan.</title>
        <authorList>
            <person name="Li F."/>
        </authorList>
    </citation>
    <scope>NUCLEOTIDE SEQUENCE [LARGE SCALE GENOMIC DNA]</scope>
    <source>
        <strain evidence="2 3">HNM0947</strain>
    </source>
</reference>
<evidence type="ECO:0000313" key="3">
    <source>
        <dbReference type="Proteomes" id="UP000806528"/>
    </source>
</evidence>
<dbReference type="Proteomes" id="UP000806528">
    <property type="component" value="Unassembled WGS sequence"/>
</dbReference>
<dbReference type="EMBL" id="JADBGI010000001">
    <property type="protein sequence ID" value="MBE2997337.1"/>
    <property type="molecule type" value="Genomic_DNA"/>
</dbReference>
<dbReference type="SUPFAM" id="SSF53850">
    <property type="entry name" value="Periplasmic binding protein-like II"/>
    <property type="match status" value="1"/>
</dbReference>
<name>A0ABR9P0I5_9ACTN</name>
<protein>
    <submittedName>
        <fullName evidence="2">ABC transporter substrate-binding protein</fullName>
    </submittedName>
</protein>
<proteinExistence type="predicted"/>
<gene>
    <name evidence="2" type="ORF">IDM40_01275</name>
</gene>
<organism evidence="2 3">
    <name type="scientific">Nocardiopsis coralli</name>
    <dbReference type="NCBI Taxonomy" id="2772213"/>
    <lineage>
        <taxon>Bacteria</taxon>
        <taxon>Bacillati</taxon>
        <taxon>Actinomycetota</taxon>
        <taxon>Actinomycetes</taxon>
        <taxon>Streptosporangiales</taxon>
        <taxon>Nocardiopsidaceae</taxon>
        <taxon>Nocardiopsis</taxon>
    </lineage>
</organism>
<evidence type="ECO:0000259" key="1">
    <source>
        <dbReference type="Pfam" id="PF09084"/>
    </source>
</evidence>
<feature type="domain" description="SsuA/THI5-like" evidence="1">
    <location>
        <begin position="8"/>
        <end position="193"/>
    </location>
</feature>
<evidence type="ECO:0000313" key="2">
    <source>
        <dbReference type="EMBL" id="MBE2997337.1"/>
    </source>
</evidence>
<accession>A0ABR9P0I5</accession>